<sequence>MSLPLALSANPKLPKKQRRRDEDPPDPLFPPMGSFRPRWNMMFRRLEGIWSLTRTLSLDLVTPNRIPKLLILTMTILNFLRKMLSSAPLMASLPLTSLNVFETLPFKAWISR</sequence>
<proteinExistence type="predicted"/>
<dbReference type="Proteomes" id="UP001396334">
    <property type="component" value="Unassembled WGS sequence"/>
</dbReference>
<evidence type="ECO:0000313" key="2">
    <source>
        <dbReference type="Proteomes" id="UP001396334"/>
    </source>
</evidence>
<gene>
    <name evidence="1" type="ORF">V6N11_046111</name>
</gene>
<reference evidence="1 2" key="1">
    <citation type="journal article" date="2024" name="G3 (Bethesda)">
        <title>Genome assembly of Hibiscus sabdariffa L. provides insights into metabolisms of medicinal natural products.</title>
        <authorList>
            <person name="Kim T."/>
        </authorList>
    </citation>
    <scope>NUCLEOTIDE SEQUENCE [LARGE SCALE GENOMIC DNA]</scope>
    <source>
        <strain evidence="1">TK-2024</strain>
        <tissue evidence="1">Old leaves</tissue>
    </source>
</reference>
<comment type="caution">
    <text evidence="1">The sequence shown here is derived from an EMBL/GenBank/DDBJ whole genome shotgun (WGS) entry which is preliminary data.</text>
</comment>
<protein>
    <submittedName>
        <fullName evidence="1">Uncharacterized protein</fullName>
    </submittedName>
</protein>
<name>A0ABR1ZMM6_9ROSI</name>
<dbReference type="EMBL" id="JBBPBN010000899">
    <property type="protein sequence ID" value="KAK8481501.1"/>
    <property type="molecule type" value="Genomic_DNA"/>
</dbReference>
<keyword evidence="2" id="KW-1185">Reference proteome</keyword>
<accession>A0ABR1ZMM6</accession>
<organism evidence="1 2">
    <name type="scientific">Hibiscus sabdariffa</name>
    <name type="common">roselle</name>
    <dbReference type="NCBI Taxonomy" id="183260"/>
    <lineage>
        <taxon>Eukaryota</taxon>
        <taxon>Viridiplantae</taxon>
        <taxon>Streptophyta</taxon>
        <taxon>Embryophyta</taxon>
        <taxon>Tracheophyta</taxon>
        <taxon>Spermatophyta</taxon>
        <taxon>Magnoliopsida</taxon>
        <taxon>eudicotyledons</taxon>
        <taxon>Gunneridae</taxon>
        <taxon>Pentapetalae</taxon>
        <taxon>rosids</taxon>
        <taxon>malvids</taxon>
        <taxon>Malvales</taxon>
        <taxon>Malvaceae</taxon>
        <taxon>Malvoideae</taxon>
        <taxon>Hibiscus</taxon>
    </lineage>
</organism>
<evidence type="ECO:0000313" key="1">
    <source>
        <dbReference type="EMBL" id="KAK8481501.1"/>
    </source>
</evidence>